<organism evidence="1 2">
    <name type="scientific">Nocardia aurantia</name>
    <dbReference type="NCBI Taxonomy" id="2585199"/>
    <lineage>
        <taxon>Bacteria</taxon>
        <taxon>Bacillati</taxon>
        <taxon>Actinomycetota</taxon>
        <taxon>Actinomycetes</taxon>
        <taxon>Mycobacteriales</taxon>
        <taxon>Nocardiaceae</taxon>
        <taxon>Nocardia</taxon>
    </lineage>
</organism>
<keyword evidence="2" id="KW-1185">Reference proteome</keyword>
<proteinExistence type="predicted"/>
<evidence type="ECO:0000313" key="2">
    <source>
        <dbReference type="Proteomes" id="UP000431401"/>
    </source>
</evidence>
<reference evidence="1 2" key="1">
    <citation type="submission" date="2019-10" db="EMBL/GenBank/DDBJ databases">
        <title>Nocardia macrotermitis sp. nov. and Nocardia aurantia sp. nov., isolated from the gut of fungus growing-termite Macrotermes natalensis.</title>
        <authorList>
            <person name="Benndorf R."/>
            <person name="Schwitalla J."/>
            <person name="Martin K."/>
            <person name="De Beer W."/>
            <person name="Kaster A.-K."/>
            <person name="Vollmers J."/>
            <person name="Poulsen M."/>
            <person name="Beemelmanns C."/>
        </authorList>
    </citation>
    <scope>NUCLEOTIDE SEQUENCE [LARGE SCALE GENOMIC DNA]</scope>
    <source>
        <strain evidence="1 2">RB56</strain>
    </source>
</reference>
<dbReference type="AlphaFoldDB" id="A0A7K0E0A2"/>
<comment type="caution">
    <text evidence="1">The sequence shown here is derived from an EMBL/GenBank/DDBJ whole genome shotgun (WGS) entry which is preliminary data.</text>
</comment>
<protein>
    <recommendedName>
        <fullName evidence="3">DUF4254 domain-containing protein</fullName>
    </recommendedName>
</protein>
<name>A0A7K0E0A2_9NOCA</name>
<evidence type="ECO:0000313" key="1">
    <source>
        <dbReference type="EMBL" id="MQY30942.1"/>
    </source>
</evidence>
<gene>
    <name evidence="1" type="ORF">NRB56_65470</name>
</gene>
<dbReference type="Proteomes" id="UP000431401">
    <property type="component" value="Unassembled WGS sequence"/>
</dbReference>
<dbReference type="EMBL" id="WEGI01000016">
    <property type="protein sequence ID" value="MQY30942.1"/>
    <property type="molecule type" value="Genomic_DNA"/>
</dbReference>
<evidence type="ECO:0008006" key="3">
    <source>
        <dbReference type="Google" id="ProtNLM"/>
    </source>
</evidence>
<accession>A0A7K0E0A2</accession>
<sequence>MLTTGILPGSLPDARQLFVAISGRATGEPSALTRRARELAELHAVLVVSRATPVQSRSTSVPHRDIATEIGRVVDAIDEWAAIHLPRERGAPMHTHSLGQVFSHVARTYVRAWRTILYSGRADLGHSAWSRLAEVIQGYATLRGEIQTGRRQLPLGWHGIPDRDG</sequence>